<dbReference type="Proteomes" id="UP000462621">
    <property type="component" value="Unassembled WGS sequence"/>
</dbReference>
<evidence type="ECO:0000313" key="1">
    <source>
        <dbReference type="EMBL" id="MZI93755.1"/>
    </source>
</evidence>
<keyword evidence="1" id="KW-0378">Hydrolase</keyword>
<keyword evidence="1" id="KW-0645">Protease</keyword>
<proteinExistence type="predicted"/>
<reference evidence="1 2" key="1">
    <citation type="submission" date="2019-10" db="EMBL/GenBank/DDBJ databases">
        <title>Vibrio sp. nov. isolated from a shrimp pond.</title>
        <authorList>
            <person name="Gomez-Gil B."/>
            <person name="Enciso-Ibarra J."/>
            <person name="Enciso-Ibarra K."/>
            <person name="Bolan-Mejia C."/>
        </authorList>
    </citation>
    <scope>NUCLEOTIDE SEQUENCE [LARGE SCALE GENOMIC DNA]</scope>
    <source>
        <strain evidence="1 2">CAIM 722</strain>
    </source>
</reference>
<dbReference type="Gene3D" id="2.40.10.120">
    <property type="match status" value="1"/>
</dbReference>
<dbReference type="EMBL" id="WEKT01000017">
    <property type="protein sequence ID" value="MZI93755.1"/>
    <property type="molecule type" value="Genomic_DNA"/>
</dbReference>
<name>A0A7X4LL17_9VIBR</name>
<dbReference type="PROSITE" id="PS51257">
    <property type="entry name" value="PROKAR_LIPOPROTEIN"/>
    <property type="match status" value="1"/>
</dbReference>
<dbReference type="SUPFAM" id="SSF50494">
    <property type="entry name" value="Trypsin-like serine proteases"/>
    <property type="match status" value="1"/>
</dbReference>
<dbReference type="RefSeq" id="WP_161155521.1">
    <property type="nucleotide sequence ID" value="NZ_WEKT01000017.1"/>
</dbReference>
<protein>
    <submittedName>
        <fullName evidence="1">Serine protease</fullName>
    </submittedName>
</protein>
<dbReference type="GO" id="GO:0008233">
    <property type="term" value="F:peptidase activity"/>
    <property type="evidence" value="ECO:0007669"/>
    <property type="project" value="UniProtKB-KW"/>
</dbReference>
<sequence>MVSVKLTLNVLISYRKIRVILTCILANVLGGCVLSNGPTSIAKLDQAPTIHYEFMGVPLLLQGFGSSVPITDELSLTAAHVARGNWATVVAYHPQCDIALIKSDNHLQHPVKFGLIYVNEPVKTYGSDVLGRTITGKGFYRIDLTFTGSRYFSHCNASVMDAPIRKGMSGGGAFNDKGELVGIIAAMADPRDTHLVSGDALPYKRLSIFLSLNFVRNWLDSEVSHFYKQENKHVPKLWAMSAPTKHVGR</sequence>
<keyword evidence="2" id="KW-1185">Reference proteome</keyword>
<gene>
    <name evidence="1" type="ORF">F9817_11185</name>
</gene>
<comment type="caution">
    <text evidence="1">The sequence shown here is derived from an EMBL/GenBank/DDBJ whole genome shotgun (WGS) entry which is preliminary data.</text>
</comment>
<evidence type="ECO:0000313" key="2">
    <source>
        <dbReference type="Proteomes" id="UP000462621"/>
    </source>
</evidence>
<dbReference type="Pfam" id="PF13365">
    <property type="entry name" value="Trypsin_2"/>
    <property type="match status" value="1"/>
</dbReference>
<dbReference type="AlphaFoldDB" id="A0A7X4LL17"/>
<dbReference type="GO" id="GO:0006508">
    <property type="term" value="P:proteolysis"/>
    <property type="evidence" value="ECO:0007669"/>
    <property type="project" value="UniProtKB-KW"/>
</dbReference>
<organism evidence="1 2">
    <name type="scientific">Vibrio eleionomae</name>
    <dbReference type="NCBI Taxonomy" id="2653505"/>
    <lineage>
        <taxon>Bacteria</taxon>
        <taxon>Pseudomonadati</taxon>
        <taxon>Pseudomonadota</taxon>
        <taxon>Gammaproteobacteria</taxon>
        <taxon>Vibrionales</taxon>
        <taxon>Vibrionaceae</taxon>
        <taxon>Vibrio</taxon>
    </lineage>
</organism>
<accession>A0A7X4LL17</accession>
<dbReference type="InterPro" id="IPR009003">
    <property type="entry name" value="Peptidase_S1_PA"/>
</dbReference>